<evidence type="ECO:0000256" key="4">
    <source>
        <dbReference type="ARBA" id="ARBA00022692"/>
    </source>
</evidence>
<dbReference type="FunFam" id="3.90.190.10:FF:000062">
    <property type="entry name" value="Receptor-type tyrosine-protein phosphatase kappa"/>
    <property type="match status" value="1"/>
</dbReference>
<dbReference type="Gene3D" id="3.90.190.10">
    <property type="entry name" value="Protein tyrosine phosphatase superfamily"/>
    <property type="match status" value="2"/>
</dbReference>
<evidence type="ECO:0000313" key="15">
    <source>
        <dbReference type="EMBL" id="CAH1772951.1"/>
    </source>
</evidence>
<comment type="catalytic activity">
    <reaction evidence="11">
        <text>O-phospho-L-tyrosyl-[protein] + H2O = L-tyrosyl-[protein] + phosphate</text>
        <dbReference type="Rhea" id="RHEA:10684"/>
        <dbReference type="Rhea" id="RHEA-COMP:10136"/>
        <dbReference type="Rhea" id="RHEA-COMP:20101"/>
        <dbReference type="ChEBI" id="CHEBI:15377"/>
        <dbReference type="ChEBI" id="CHEBI:43474"/>
        <dbReference type="ChEBI" id="CHEBI:46858"/>
        <dbReference type="ChEBI" id="CHEBI:61978"/>
        <dbReference type="EC" id="3.1.3.48"/>
    </reaction>
</comment>
<dbReference type="SMART" id="SM00194">
    <property type="entry name" value="PTPc"/>
    <property type="match status" value="2"/>
</dbReference>
<dbReference type="EC" id="3.1.3.48" evidence="3"/>
<dbReference type="Pfam" id="PF23144">
    <property type="entry name" value="Fn3_PTPRU"/>
    <property type="match status" value="1"/>
</dbReference>
<dbReference type="InterPro" id="IPR003595">
    <property type="entry name" value="Tyr_Pase_cat"/>
</dbReference>
<evidence type="ECO:0000256" key="2">
    <source>
        <dbReference type="ARBA" id="ARBA00009580"/>
    </source>
</evidence>
<dbReference type="InterPro" id="IPR013783">
    <property type="entry name" value="Ig-like_fold"/>
</dbReference>
<evidence type="ECO:0000256" key="7">
    <source>
        <dbReference type="ARBA" id="ARBA00022912"/>
    </source>
</evidence>
<evidence type="ECO:0000256" key="3">
    <source>
        <dbReference type="ARBA" id="ARBA00013064"/>
    </source>
</evidence>
<keyword evidence="8 13" id="KW-1133">Transmembrane helix</keyword>
<dbReference type="InterPro" id="IPR003961">
    <property type="entry name" value="FN3_dom"/>
</dbReference>
<accession>A0A8J1UF02</accession>
<evidence type="ECO:0000256" key="14">
    <source>
        <dbReference type="SAM" id="SignalP"/>
    </source>
</evidence>
<dbReference type="EMBL" id="CAIIXF020000001">
    <property type="protein sequence ID" value="CAH1772951.1"/>
    <property type="molecule type" value="Genomic_DNA"/>
</dbReference>
<dbReference type="InterPro" id="IPR057598">
    <property type="entry name" value="Fn3_PTPRU"/>
</dbReference>
<keyword evidence="4 13" id="KW-0812">Transmembrane</keyword>
<organism evidence="15 16">
    <name type="scientific">Owenia fusiformis</name>
    <name type="common">Polychaete worm</name>
    <dbReference type="NCBI Taxonomy" id="6347"/>
    <lineage>
        <taxon>Eukaryota</taxon>
        <taxon>Metazoa</taxon>
        <taxon>Spiralia</taxon>
        <taxon>Lophotrochozoa</taxon>
        <taxon>Annelida</taxon>
        <taxon>Polychaeta</taxon>
        <taxon>Sedentaria</taxon>
        <taxon>Canalipalpata</taxon>
        <taxon>Sabellida</taxon>
        <taxon>Oweniida</taxon>
        <taxon>Oweniidae</taxon>
        <taxon>Owenia</taxon>
    </lineage>
</organism>
<dbReference type="InterPro" id="IPR000242">
    <property type="entry name" value="PTP_cat"/>
</dbReference>
<feature type="region of interest" description="Disordered" evidence="12">
    <location>
        <begin position="981"/>
        <end position="1028"/>
    </location>
</feature>
<evidence type="ECO:0000256" key="9">
    <source>
        <dbReference type="ARBA" id="ARBA00023136"/>
    </source>
</evidence>
<feature type="region of interest" description="Disordered" evidence="12">
    <location>
        <begin position="719"/>
        <end position="744"/>
    </location>
</feature>
<evidence type="ECO:0000256" key="11">
    <source>
        <dbReference type="ARBA" id="ARBA00051722"/>
    </source>
</evidence>
<keyword evidence="10" id="KW-0325">Glycoprotein</keyword>
<dbReference type="Gene3D" id="2.60.40.10">
    <property type="entry name" value="Immunoglobulins"/>
    <property type="match status" value="3"/>
</dbReference>
<dbReference type="GO" id="GO:0004725">
    <property type="term" value="F:protein tyrosine phosphatase activity"/>
    <property type="evidence" value="ECO:0007669"/>
    <property type="project" value="UniProtKB-EC"/>
</dbReference>
<dbReference type="InterPro" id="IPR008979">
    <property type="entry name" value="Galactose-bd-like_sf"/>
</dbReference>
<dbReference type="InterPro" id="IPR000387">
    <property type="entry name" value="Tyr_Pase_dom"/>
</dbReference>
<evidence type="ECO:0000313" key="16">
    <source>
        <dbReference type="Proteomes" id="UP000749559"/>
    </source>
</evidence>
<dbReference type="OrthoDB" id="10252017at2759"/>
<keyword evidence="9 13" id="KW-0472">Membrane</keyword>
<dbReference type="InterPro" id="IPR029021">
    <property type="entry name" value="Prot-tyrosine_phosphatase-like"/>
</dbReference>
<feature type="signal peptide" evidence="14">
    <location>
        <begin position="1"/>
        <end position="22"/>
    </location>
</feature>
<keyword evidence="6" id="KW-0378">Hydrolase</keyword>
<dbReference type="Gene3D" id="2.60.120.260">
    <property type="entry name" value="Galactose-binding domain-like"/>
    <property type="match status" value="1"/>
</dbReference>
<dbReference type="SUPFAM" id="SSF49265">
    <property type="entry name" value="Fibronectin type III"/>
    <property type="match status" value="2"/>
</dbReference>
<dbReference type="Gene3D" id="2.170.300.10">
    <property type="entry name" value="Tie2 ligand-binding domain superfamily"/>
    <property type="match status" value="1"/>
</dbReference>
<gene>
    <name evidence="15" type="ORF">OFUS_LOCUS619</name>
</gene>
<dbReference type="CDD" id="cd00063">
    <property type="entry name" value="FN3"/>
    <property type="match status" value="3"/>
</dbReference>
<evidence type="ECO:0000256" key="13">
    <source>
        <dbReference type="SAM" id="Phobius"/>
    </source>
</evidence>
<comment type="subcellular location">
    <subcellularLocation>
        <location evidence="1">Membrane</location>
        <topology evidence="1">Single-pass type I membrane protein</topology>
    </subcellularLocation>
</comment>
<feature type="transmembrane region" description="Helical" evidence="13">
    <location>
        <begin position="896"/>
        <end position="923"/>
    </location>
</feature>
<evidence type="ECO:0000256" key="10">
    <source>
        <dbReference type="ARBA" id="ARBA00023180"/>
    </source>
</evidence>
<name>A0A8J1UF02_OWEFU</name>
<dbReference type="PROSITE" id="PS00383">
    <property type="entry name" value="TYR_PHOSPHATASE_1"/>
    <property type="match status" value="1"/>
</dbReference>
<dbReference type="SMART" id="SM00060">
    <property type="entry name" value="FN3"/>
    <property type="match status" value="3"/>
</dbReference>
<evidence type="ECO:0000256" key="12">
    <source>
        <dbReference type="SAM" id="MobiDB-lite"/>
    </source>
</evidence>
<dbReference type="Pfam" id="PF00102">
    <property type="entry name" value="Y_phosphatase"/>
    <property type="match status" value="2"/>
</dbReference>
<dbReference type="PROSITE" id="PS50056">
    <property type="entry name" value="TYR_PHOSPHATASE_2"/>
    <property type="match status" value="2"/>
</dbReference>
<dbReference type="FunFam" id="3.90.190.10:FF:000102">
    <property type="entry name" value="Receptor-type tyrosine-protein phosphatase"/>
    <property type="match status" value="1"/>
</dbReference>
<proteinExistence type="inferred from homology"/>
<feature type="compositionally biased region" description="Polar residues" evidence="12">
    <location>
        <begin position="1000"/>
        <end position="1021"/>
    </location>
</feature>
<dbReference type="InterPro" id="IPR016130">
    <property type="entry name" value="Tyr_Pase_AS"/>
</dbReference>
<dbReference type="PANTHER" id="PTHR19134">
    <property type="entry name" value="RECEPTOR-TYPE TYROSINE-PROTEIN PHOSPHATASE"/>
    <property type="match status" value="1"/>
</dbReference>
<dbReference type="PROSITE" id="PS50055">
    <property type="entry name" value="TYR_PHOSPHATASE_PTP"/>
    <property type="match status" value="2"/>
</dbReference>
<evidence type="ECO:0000256" key="8">
    <source>
        <dbReference type="ARBA" id="ARBA00022989"/>
    </source>
</evidence>
<feature type="chain" id="PRO_5043994808" description="protein-tyrosine-phosphatase" evidence="14">
    <location>
        <begin position="23"/>
        <end position="1611"/>
    </location>
</feature>
<dbReference type="GO" id="GO:0016020">
    <property type="term" value="C:membrane"/>
    <property type="evidence" value="ECO:0007669"/>
    <property type="project" value="UniProtKB-SubCell"/>
</dbReference>
<dbReference type="PANTHER" id="PTHR19134:SF562">
    <property type="entry name" value="PROTEIN-TYROSINE-PHOSPHATASE"/>
    <property type="match status" value="1"/>
</dbReference>
<dbReference type="Proteomes" id="UP000749559">
    <property type="component" value="Unassembled WGS sequence"/>
</dbReference>
<dbReference type="InterPro" id="IPR036116">
    <property type="entry name" value="FN3_sf"/>
</dbReference>
<dbReference type="InterPro" id="IPR050348">
    <property type="entry name" value="Protein-Tyr_Phosphatase"/>
</dbReference>
<comment type="caution">
    <text evidence="15">The sequence shown here is derived from an EMBL/GenBank/DDBJ whole genome shotgun (WGS) entry which is preliminary data.</text>
</comment>
<keyword evidence="7" id="KW-0904">Protein phosphatase</keyword>
<dbReference type="PROSITE" id="PS50853">
    <property type="entry name" value="FN3"/>
    <property type="match status" value="2"/>
</dbReference>
<keyword evidence="16" id="KW-1185">Reference proteome</keyword>
<protein>
    <recommendedName>
        <fullName evidence="3">protein-tyrosine-phosphatase</fullName>
        <ecNumber evidence="3">3.1.3.48</ecNumber>
    </recommendedName>
</protein>
<dbReference type="SMART" id="SM00404">
    <property type="entry name" value="PTPc_motif"/>
    <property type="match status" value="2"/>
</dbReference>
<evidence type="ECO:0000256" key="5">
    <source>
        <dbReference type="ARBA" id="ARBA00022729"/>
    </source>
</evidence>
<keyword evidence="5 14" id="KW-0732">Signal</keyword>
<dbReference type="SUPFAM" id="SSF52799">
    <property type="entry name" value="(Phosphotyrosine protein) phosphatases II"/>
    <property type="match status" value="2"/>
</dbReference>
<dbReference type="SUPFAM" id="SSF49785">
    <property type="entry name" value="Galactose-binding domain-like"/>
    <property type="match status" value="1"/>
</dbReference>
<comment type="similarity">
    <text evidence="2">Belongs to the protein-tyrosine phosphatase family.</text>
</comment>
<dbReference type="Pfam" id="PF00041">
    <property type="entry name" value="fn3"/>
    <property type="match status" value="1"/>
</dbReference>
<dbReference type="PRINTS" id="PR00700">
    <property type="entry name" value="PRTYPHPHTASE"/>
</dbReference>
<reference evidence="15" key="1">
    <citation type="submission" date="2022-03" db="EMBL/GenBank/DDBJ databases">
        <authorList>
            <person name="Martin C."/>
        </authorList>
    </citation>
    <scope>NUCLEOTIDE SEQUENCE</scope>
</reference>
<sequence>MKSRWKVVLLCHLVLVIKSIDGGYVNMAQGRSPEQSSSYYQFDTSYNKIESAYNAFRANDLNVATCSQTNADDGPYWRVPLDGSHQINNIEITTQAKDPLFDAQNGTCTGPTINDLTTNGQFDFSTCLEGCRGRDDCKGFQIAMEPASDGIKGCYAFSSMNCGTTAQPDSKGRGNRYTYFKQASSSSVEYKIYVGSDQDYNQNALCRTETLPNKETRVVQCDSNLEGNWVIIRRGGGPKTILSLCEVKINERNWVIIRRGVTNSKTILSLCEVKINVCEKGYFGSTCASRCHCKDSSEHCDKWTGVCTSGCAAGWKGTGCDQACDAGTFGSGCDKTCHCKNNDVCDKATGECSNGCGAGWTDDADNGPCQRACSSGYWGDNCEQRCDDGCSGGTCDRFDGSCGCADYYLGALCDIYLPVMTKPPVLAEGSVTSDSISVTFNQWTSGVDAGDADKVTIKHYIVQYCDVPRVGDICTDGPKVDHIREGNTNTTVVTGLATNKAYAFRVVIYSEYKGQLYQGRPGPRGAEGTTLCGAPTEGCNITDSVSASESPKTSVKLTWTYPPMDTWGCNSLTKVEILYKREEDTVWSAMQMEDTKTPEYTIPALDFFTTYVFKIRITNDDDYSVNSSVGELRTQEGVPSAPRNLKRLSHGSDYIRLEYEEPLEKNGIITNYTAKCEDQSSDFQRSSTVDSSTLEIRVDNLESESNYSCFVSASTSIGPGPASNPITQKTMKKPPPAIPKDDMKVKVGDGNKESMNGMVDITFKEGAMYTQGIDQPDLIRFIVVKIPNRRKKRSSEEMYDTALTYEQAKAQNIDQYVAADVLPSMIAEKNEFTIGDNRNYNGFNNRHLDPGETYEFHIGTMYKDGENVIGNYTNAGRASVSTEAKIQSSHQATEDALGAAIVGIVIAAVVVLIVILLLVYFLVERKRKERNTKNVKTLNVHQRDSMHGANRHASIEMPEMHETQESRTNGRLTAHDANGKHNSAMSGIDNPTFVKEDVSRQPSNRSGISNKSGVSVTSVGSDASAIRRENHDIPVEELWEYIKHKKENKAELFEKEYNSIPFDLTEPTEVASRDVNKNKNRFINIIAYDHSRVILEQEDDDPDSDYVNASYIKGYEGNTGYIASQGPNKYTAIDMWRLVWQENCNRIVMVTNLVENGKKKCEQYWPDDGSLEYGEFTVELAETQQLSDFIIRTFAISKRGGTARHVHHFLFTSWPDHGVPNATSLLGLRRKVNSYAEHNKGRLLVHCSAGVGRTGSYITVDKCIHTAKRTGIVNVYDTVLNMRADRVKMVQTLEQYIFVHDALVEALICGETNIPCSEFQETYQQLCEIDATTGKSQLQRQYEILNQMRTEVEPEKISNATEPRNKEKNRDMSVLPANLYRPYLITMVDGGTDYINAVYLDGYKQKNAYIITQHPMPHTVTDFWRLIHDHHVHSIVMLNELTYDSENCAKYWPDDEQTYEIFQVKLLNEDSTNANVTERQFKLSCSKRVDEEPRDIKQFDFQCWPNDKSLPTSNMSLLGLFDDVEKWQQKTQNGPIVIHCVNGSQFSGVYAALNCIREKMKIEQEIDIFQTVKHMRNHRPEIITDVEQYKFLYDMSQFYMESFSTYANFSI</sequence>
<evidence type="ECO:0000256" key="6">
    <source>
        <dbReference type="ARBA" id="ARBA00022801"/>
    </source>
</evidence>
<evidence type="ECO:0000256" key="1">
    <source>
        <dbReference type="ARBA" id="ARBA00004479"/>
    </source>
</evidence>